<dbReference type="InterPro" id="IPR013097">
    <property type="entry name" value="Dabb"/>
</dbReference>
<proteinExistence type="predicted"/>
<dbReference type="HOGENOM" id="CLU_080664_2_1_1"/>
<dbReference type="eggNOG" id="ENOG502SGQT">
    <property type="taxonomic scope" value="Eukaryota"/>
</dbReference>
<dbReference type="STRING" id="764103.G7DZ44"/>
<sequence>MSVTHIVLFAYKPETTKEEIKEVREKFLALQQQCKTADNGPLVQSFHAGSNNSTEGLSGKINDAFVMTFASKEDRDYYNEKDQAHKEFKDFVLPKLIPPEARIVDFTPGVFE</sequence>
<dbReference type="SMART" id="SM00886">
    <property type="entry name" value="Dabb"/>
    <property type="match status" value="1"/>
</dbReference>
<dbReference type="AlphaFoldDB" id="G7DZ44"/>
<dbReference type="PANTHER" id="PTHR33178">
    <property type="match status" value="1"/>
</dbReference>
<protein>
    <recommendedName>
        <fullName evidence="2">Stress-response A/B barrel domain-containing protein</fullName>
    </recommendedName>
</protein>
<evidence type="ECO:0000313" key="3">
    <source>
        <dbReference type="EMBL" id="GAA95854.1"/>
    </source>
</evidence>
<keyword evidence="4" id="KW-1185">Reference proteome</keyword>
<dbReference type="SUPFAM" id="SSF54909">
    <property type="entry name" value="Dimeric alpha+beta barrel"/>
    <property type="match status" value="1"/>
</dbReference>
<comment type="caution">
    <text evidence="3">The sequence shown here is derived from an EMBL/GenBank/DDBJ whole genome shotgun (WGS) entry which is preliminary data.</text>
</comment>
<comment type="subunit">
    <text evidence="1">Homodimer.</text>
</comment>
<dbReference type="PANTHER" id="PTHR33178:SF10">
    <property type="entry name" value="STRESS-RESPONSE A_B BARREL DOMAIN-CONTAINING PROTEIN"/>
    <property type="match status" value="1"/>
</dbReference>
<evidence type="ECO:0000313" key="4">
    <source>
        <dbReference type="Proteomes" id="UP000009131"/>
    </source>
</evidence>
<evidence type="ECO:0000256" key="1">
    <source>
        <dbReference type="ARBA" id="ARBA00011738"/>
    </source>
</evidence>
<organism evidence="3 4">
    <name type="scientific">Mixia osmundae (strain CBS 9802 / IAM 14324 / JCM 22182 / KY 12970)</name>
    <dbReference type="NCBI Taxonomy" id="764103"/>
    <lineage>
        <taxon>Eukaryota</taxon>
        <taxon>Fungi</taxon>
        <taxon>Dikarya</taxon>
        <taxon>Basidiomycota</taxon>
        <taxon>Pucciniomycotina</taxon>
        <taxon>Mixiomycetes</taxon>
        <taxon>Mixiales</taxon>
        <taxon>Mixiaceae</taxon>
        <taxon>Mixia</taxon>
    </lineage>
</organism>
<dbReference type="OMA" id="FEWKPTA"/>
<dbReference type="InParanoid" id="G7DZ44"/>
<accession>G7DZ44</accession>
<dbReference type="RefSeq" id="XP_014566850.1">
    <property type="nucleotide sequence ID" value="XM_014711364.1"/>
</dbReference>
<feature type="domain" description="Stress-response A/B barrel" evidence="2">
    <location>
        <begin position="3"/>
        <end position="106"/>
    </location>
</feature>
<dbReference type="Gene3D" id="3.30.70.100">
    <property type="match status" value="1"/>
</dbReference>
<dbReference type="Proteomes" id="UP000009131">
    <property type="component" value="Unassembled WGS sequence"/>
</dbReference>
<dbReference type="PROSITE" id="PS51502">
    <property type="entry name" value="S_R_A_B_BARREL"/>
    <property type="match status" value="1"/>
</dbReference>
<dbReference type="InterPro" id="IPR044662">
    <property type="entry name" value="HS1/DABB1-like"/>
</dbReference>
<reference evidence="3 4" key="1">
    <citation type="journal article" date="2011" name="J. Gen. Appl. Microbiol.">
        <title>Draft genome sequencing of the enigmatic basidiomycete Mixia osmundae.</title>
        <authorList>
            <person name="Nishida H."/>
            <person name="Nagatsuka Y."/>
            <person name="Sugiyama J."/>
        </authorList>
    </citation>
    <scope>NUCLEOTIDE SEQUENCE [LARGE SCALE GENOMIC DNA]</scope>
    <source>
        <strain evidence="4">CBS 9802 / IAM 14324 / JCM 22182 / KY 12970</strain>
    </source>
</reference>
<dbReference type="OrthoDB" id="1601230at2759"/>
<reference evidence="3 4" key="2">
    <citation type="journal article" date="2012" name="Open Biol.">
        <title>Characteristics of nucleosomes and linker DNA regions on the genome of the basidiomycete Mixia osmundae revealed by mono- and dinucleosome mapping.</title>
        <authorList>
            <person name="Nishida H."/>
            <person name="Kondo S."/>
            <person name="Matsumoto T."/>
            <person name="Suzuki Y."/>
            <person name="Yoshikawa H."/>
            <person name="Taylor T.D."/>
            <person name="Sugiyama J."/>
        </authorList>
    </citation>
    <scope>NUCLEOTIDE SEQUENCE [LARGE SCALE GENOMIC DNA]</scope>
    <source>
        <strain evidence="4">CBS 9802 / IAM 14324 / JCM 22182 / KY 12970</strain>
    </source>
</reference>
<gene>
    <name evidence="3" type="primary">Mo02511</name>
    <name evidence="3" type="ORF">E5Q_02511</name>
</gene>
<dbReference type="Pfam" id="PF07876">
    <property type="entry name" value="Dabb"/>
    <property type="match status" value="1"/>
</dbReference>
<dbReference type="EMBL" id="BABT02000067">
    <property type="protein sequence ID" value="GAA95854.1"/>
    <property type="molecule type" value="Genomic_DNA"/>
</dbReference>
<evidence type="ECO:0000259" key="2">
    <source>
        <dbReference type="PROSITE" id="PS51502"/>
    </source>
</evidence>
<dbReference type="InterPro" id="IPR011008">
    <property type="entry name" value="Dimeric_a/b-barrel"/>
</dbReference>
<name>G7DZ44_MIXOS</name>